<evidence type="ECO:0000313" key="4">
    <source>
        <dbReference type="EMBL" id="CAB4555201.1"/>
    </source>
</evidence>
<organism evidence="4">
    <name type="scientific">freshwater metagenome</name>
    <dbReference type="NCBI Taxonomy" id="449393"/>
    <lineage>
        <taxon>unclassified sequences</taxon>
        <taxon>metagenomes</taxon>
        <taxon>ecological metagenomes</taxon>
    </lineage>
</organism>
<dbReference type="PANTHER" id="PTHR32179:SF3">
    <property type="entry name" value="NICOTINATE-NUCLEOTIDE PYROPHOSPHORYLASE [CARBOXYLATING]"/>
    <property type="match status" value="1"/>
</dbReference>
<dbReference type="InterPro" id="IPR013785">
    <property type="entry name" value="Aldolase_TIM"/>
</dbReference>
<keyword evidence="2" id="KW-0328">Glycosyltransferase</keyword>
<dbReference type="AlphaFoldDB" id="A0A6J6CUH8"/>
<protein>
    <submittedName>
        <fullName evidence="4">Unannotated protein</fullName>
    </submittedName>
</protein>
<accession>A0A6J6CUH8</accession>
<evidence type="ECO:0000259" key="3">
    <source>
        <dbReference type="Pfam" id="PF01729"/>
    </source>
</evidence>
<keyword evidence="2" id="KW-0808">Transferase</keyword>
<dbReference type="InterPro" id="IPR036068">
    <property type="entry name" value="Nicotinate_pribotase-like_C"/>
</dbReference>
<dbReference type="GO" id="GO:0034213">
    <property type="term" value="P:quinolinate catabolic process"/>
    <property type="evidence" value="ECO:0007669"/>
    <property type="project" value="TreeGrafter"/>
</dbReference>
<dbReference type="GO" id="GO:0005737">
    <property type="term" value="C:cytoplasm"/>
    <property type="evidence" value="ECO:0007669"/>
    <property type="project" value="TreeGrafter"/>
</dbReference>
<dbReference type="GO" id="GO:0004514">
    <property type="term" value="F:nicotinate-nucleotide diphosphorylase (carboxylating) activity"/>
    <property type="evidence" value="ECO:0007669"/>
    <property type="project" value="InterPro"/>
</dbReference>
<dbReference type="InterPro" id="IPR027277">
    <property type="entry name" value="NadC/ModD"/>
</dbReference>
<dbReference type="Gene3D" id="3.20.20.70">
    <property type="entry name" value="Aldolase class I"/>
    <property type="match status" value="1"/>
</dbReference>
<name>A0A6J6CUH8_9ZZZZ</name>
<evidence type="ECO:0000256" key="2">
    <source>
        <dbReference type="ARBA" id="ARBA00022676"/>
    </source>
</evidence>
<dbReference type="SUPFAM" id="SSF51690">
    <property type="entry name" value="Nicotinate/Quinolinate PRTase C-terminal domain-like"/>
    <property type="match status" value="1"/>
</dbReference>
<dbReference type="GO" id="GO:0009435">
    <property type="term" value="P:NAD+ biosynthetic process"/>
    <property type="evidence" value="ECO:0007669"/>
    <property type="project" value="InterPro"/>
</dbReference>
<proteinExistence type="inferred from homology"/>
<comment type="similarity">
    <text evidence="1">Belongs to the NadC/ModD family.</text>
</comment>
<dbReference type="Pfam" id="PF01729">
    <property type="entry name" value="QRPTase_C"/>
    <property type="match status" value="1"/>
</dbReference>
<dbReference type="PANTHER" id="PTHR32179">
    <property type="entry name" value="NICOTINATE-NUCLEOTIDE PYROPHOSPHORYLASE [CARBOXYLATING]"/>
    <property type="match status" value="1"/>
</dbReference>
<dbReference type="EMBL" id="CAEZSV010000119">
    <property type="protein sequence ID" value="CAB4555201.1"/>
    <property type="molecule type" value="Genomic_DNA"/>
</dbReference>
<feature type="domain" description="Quinolinate phosphoribosyl transferase C-terminal" evidence="3">
    <location>
        <begin position="2"/>
        <end position="85"/>
    </location>
</feature>
<dbReference type="InterPro" id="IPR002638">
    <property type="entry name" value="Quinolinate_PRibosylTrfase_C"/>
</dbReference>
<reference evidence="4" key="1">
    <citation type="submission" date="2020-05" db="EMBL/GenBank/DDBJ databases">
        <authorList>
            <person name="Chiriac C."/>
            <person name="Salcher M."/>
            <person name="Ghai R."/>
            <person name="Kavagutti S V."/>
        </authorList>
    </citation>
    <scope>NUCLEOTIDE SEQUENCE</scope>
</reference>
<sequence length="90" mass="9753">MIEVEIDRLDQLEEAISAGVEEVLLDNMTPEQCREAVRITNGRAKLEASGGISLDRVREYAEAGVDYIAVGAITHSAPILDIGLDISEVK</sequence>
<gene>
    <name evidence="4" type="ORF">UFOPK1506_00708</name>
</gene>
<evidence type="ECO:0000256" key="1">
    <source>
        <dbReference type="ARBA" id="ARBA00009400"/>
    </source>
</evidence>